<sequence>MGTRVIASLIAVTAAGRAGLVGDTGGQERPDLAAQGAQLRRAPLRQTGADRGEIAPRQPLLGLRRGPQQVGRVPAGQCDCAVRQGKGGVLVLARCRRQGGFVRHEPLLLMVRVAFIREAHLQSAHG</sequence>
<comment type="caution">
    <text evidence="2">The sequence shown here is derived from an EMBL/GenBank/DDBJ whole genome shotgun (WGS) entry which is preliminary data.</text>
</comment>
<evidence type="ECO:0000313" key="2">
    <source>
        <dbReference type="EMBL" id="KMS76635.1"/>
    </source>
</evidence>
<gene>
    <name evidence="2" type="ORF">ACH49_20825</name>
</gene>
<dbReference type="EMBL" id="LFEH01000083">
    <property type="protein sequence ID" value="KMS76635.1"/>
    <property type="molecule type" value="Genomic_DNA"/>
</dbReference>
<proteinExistence type="predicted"/>
<name>A0ABR5HUW8_STRLW</name>
<feature type="region of interest" description="Disordered" evidence="1">
    <location>
        <begin position="40"/>
        <end position="71"/>
    </location>
</feature>
<evidence type="ECO:0000256" key="1">
    <source>
        <dbReference type="SAM" id="MobiDB-lite"/>
    </source>
</evidence>
<dbReference type="Proteomes" id="UP000037274">
    <property type="component" value="Unassembled WGS sequence"/>
</dbReference>
<evidence type="ECO:0000313" key="3">
    <source>
        <dbReference type="Proteomes" id="UP000037274"/>
    </source>
</evidence>
<evidence type="ECO:0008006" key="4">
    <source>
        <dbReference type="Google" id="ProtNLM"/>
    </source>
</evidence>
<protein>
    <recommendedName>
        <fullName evidence="4">Secreted protein</fullName>
    </recommendedName>
</protein>
<reference evidence="2 3" key="1">
    <citation type="submission" date="2015-06" db="EMBL/GenBank/DDBJ databases">
        <title>Draft genome sequence of Streptomyces leeuwenhoekii C58, which produces the novel lasso peptide, chaxapeptin.</title>
        <authorList>
            <person name="Yi Y."/>
            <person name="Hai D."/>
            <person name="Jaspars M."/>
            <person name="Sheng H."/>
            <person name="Rateb M.E."/>
            <person name="Bull A."/>
            <person name="Goodfellow M."/>
            <person name="Asenjo J.A."/>
            <person name="Ebel R."/>
        </authorList>
    </citation>
    <scope>NUCLEOTIDE SEQUENCE [LARGE SCALE GENOMIC DNA]</scope>
    <source>
        <strain evidence="2 3">C58</strain>
    </source>
</reference>
<accession>A0ABR5HUW8</accession>
<organism evidence="2 3">
    <name type="scientific">Streptomyces leeuwenhoekii</name>
    <dbReference type="NCBI Taxonomy" id="1437453"/>
    <lineage>
        <taxon>Bacteria</taxon>
        <taxon>Bacillati</taxon>
        <taxon>Actinomycetota</taxon>
        <taxon>Actinomycetes</taxon>
        <taxon>Kitasatosporales</taxon>
        <taxon>Streptomycetaceae</taxon>
        <taxon>Streptomyces</taxon>
    </lineage>
</organism>
<keyword evidence="3" id="KW-1185">Reference proteome</keyword>